<protein>
    <recommendedName>
        <fullName evidence="3">YqjK-like protein</fullName>
    </recommendedName>
</protein>
<reference evidence="1" key="1">
    <citation type="submission" date="2017-03" db="EMBL/GenBank/DDBJ databases">
        <authorList>
            <consortium name="AG Boll"/>
        </authorList>
    </citation>
    <scope>NUCLEOTIDE SEQUENCE [LARGE SCALE GENOMIC DNA]</scope>
    <source>
        <strain evidence="1">Chol</strain>
    </source>
</reference>
<sequence length="124" mass="13786">MDTERRIALALRKQRLLLRSAELRGRIGAQAQPLLPLFAAADRLRAGWSWLRRHPAVPVAAFVALLVARPYGVLRWLRRGWLLWQMSARLRAGAASVATGTSGASVASTGGILRQLGRLRRWLN</sequence>
<proteinExistence type="predicted"/>
<name>A0A7Z7MU64_9PROT</name>
<dbReference type="RefSeq" id="WP_172954970.1">
    <property type="nucleotide sequence ID" value="NZ_LT837803.1"/>
</dbReference>
<dbReference type="AlphaFoldDB" id="A0A7Z7MU64"/>
<accession>A0A7Z7MU64</accession>
<dbReference type="Pfam" id="PF13997">
    <property type="entry name" value="YqjK"/>
    <property type="match status" value="1"/>
</dbReference>
<dbReference type="InterPro" id="IPR025612">
    <property type="entry name" value="YqjK"/>
</dbReference>
<keyword evidence="2" id="KW-1185">Reference proteome</keyword>
<evidence type="ECO:0008006" key="3">
    <source>
        <dbReference type="Google" id="ProtNLM"/>
    </source>
</evidence>
<gene>
    <name evidence="1" type="ORF">SDENCHOL_10428</name>
</gene>
<dbReference type="EMBL" id="LT837803">
    <property type="protein sequence ID" value="SMB21892.1"/>
    <property type="molecule type" value="Genomic_DNA"/>
</dbReference>
<evidence type="ECO:0000313" key="1">
    <source>
        <dbReference type="EMBL" id="SMB21892.1"/>
    </source>
</evidence>
<dbReference type="Proteomes" id="UP000242886">
    <property type="component" value="Chromosome SDENCHOL"/>
</dbReference>
<organism evidence="1 2">
    <name type="scientific">Sterolibacterium denitrificans</name>
    <dbReference type="NCBI Taxonomy" id="157592"/>
    <lineage>
        <taxon>Bacteria</taxon>
        <taxon>Pseudomonadati</taxon>
        <taxon>Pseudomonadota</taxon>
        <taxon>Betaproteobacteria</taxon>
        <taxon>Nitrosomonadales</taxon>
        <taxon>Sterolibacteriaceae</taxon>
        <taxon>Sterolibacterium</taxon>
    </lineage>
</organism>
<evidence type="ECO:0000313" key="2">
    <source>
        <dbReference type="Proteomes" id="UP000242886"/>
    </source>
</evidence>